<feature type="region of interest" description="Disordered" evidence="1">
    <location>
        <begin position="203"/>
        <end position="236"/>
    </location>
</feature>
<dbReference type="SUPFAM" id="SSF81901">
    <property type="entry name" value="HCP-like"/>
    <property type="match status" value="1"/>
</dbReference>
<dbReference type="AlphaFoldDB" id="A0A212KYG6"/>
<feature type="compositionally biased region" description="Low complexity" evidence="1">
    <location>
        <begin position="208"/>
        <end position="230"/>
    </location>
</feature>
<dbReference type="InterPro" id="IPR011990">
    <property type="entry name" value="TPR-like_helical_dom_sf"/>
</dbReference>
<evidence type="ECO:0008006" key="4">
    <source>
        <dbReference type="Google" id="ProtNLM"/>
    </source>
</evidence>
<dbReference type="EMBL" id="FMJC01000001">
    <property type="protein sequence ID" value="SCM70351.1"/>
    <property type="molecule type" value="Genomic_DNA"/>
</dbReference>
<reference evidence="3" key="1">
    <citation type="submission" date="2016-08" db="EMBL/GenBank/DDBJ databases">
        <authorList>
            <person name="Seilhamer J.J."/>
        </authorList>
    </citation>
    <scope>NUCLEOTIDE SEQUENCE</scope>
    <source>
        <strain evidence="3">86-1</strain>
    </source>
</reference>
<feature type="compositionally biased region" description="Pro residues" evidence="1">
    <location>
        <begin position="131"/>
        <end position="149"/>
    </location>
</feature>
<feature type="region of interest" description="Disordered" evidence="1">
    <location>
        <begin position="114"/>
        <end position="169"/>
    </location>
</feature>
<dbReference type="RefSeq" id="WP_179979261.1">
    <property type="nucleotide sequence ID" value="NZ_LT608333.1"/>
</dbReference>
<gene>
    <name evidence="3" type="ORF">KL86DES1_10352</name>
</gene>
<dbReference type="Gene3D" id="1.25.40.10">
    <property type="entry name" value="Tetratricopeptide repeat domain"/>
    <property type="match status" value="1"/>
</dbReference>
<evidence type="ECO:0000313" key="3">
    <source>
        <dbReference type="EMBL" id="SCM70351.1"/>
    </source>
</evidence>
<protein>
    <recommendedName>
        <fullName evidence="4">Sel1 domain protein repeat-containing protein</fullName>
    </recommendedName>
</protein>
<name>A0A212KYG6_9BACT</name>
<evidence type="ECO:0000256" key="2">
    <source>
        <dbReference type="SAM" id="Phobius"/>
    </source>
</evidence>
<feature type="transmembrane region" description="Helical" evidence="2">
    <location>
        <begin position="175"/>
        <end position="194"/>
    </location>
</feature>
<keyword evidence="2" id="KW-1133">Transmembrane helix</keyword>
<evidence type="ECO:0000256" key="1">
    <source>
        <dbReference type="SAM" id="MobiDB-lite"/>
    </source>
</evidence>
<sequence length="358" mass="37805">MRASIAVDPVRGPGYGIIEFEGVGEMSSPVFVLQRASDGKCLSSGGWQESESAVTPQDWSAVDGSLRLNVGPEVVDELDSLDAYRITLPGYGACAMSVGKIMYSHISGGQGMAGGYRAPEAPATRPDPEPDPMPVTPPEEAPAPDPEPIPAQTEPPLQMAENSVPSDGGSGKRMALIAAIVLLLCAGFALWWFMLRTPETPPLPAAPEPQSSSAAPATPAPQGANGGAAEKSPLASAREQLRGEALPDVSLAMAKPMRKMDASPEECDAAFLLLEDAAQKGNAEAMFLVGQYYDPTATLPRGSIPLDMTQAKRWYDEALQKGQDKAQAQSSLDKLKEYAKAEEAKGNAEARALLQTWK</sequence>
<accession>A0A212KYG6</accession>
<proteinExistence type="predicted"/>
<organism evidence="3">
    <name type="scientific">uncultured Desulfovibrio sp</name>
    <dbReference type="NCBI Taxonomy" id="167968"/>
    <lineage>
        <taxon>Bacteria</taxon>
        <taxon>Pseudomonadati</taxon>
        <taxon>Thermodesulfobacteriota</taxon>
        <taxon>Desulfovibrionia</taxon>
        <taxon>Desulfovibrionales</taxon>
        <taxon>Desulfovibrionaceae</taxon>
        <taxon>Desulfovibrio</taxon>
        <taxon>environmental samples</taxon>
    </lineage>
</organism>
<keyword evidence="2" id="KW-0472">Membrane</keyword>
<keyword evidence="2" id="KW-0812">Transmembrane</keyword>